<name>A0ABD3CEZ2_9LAMI</name>
<keyword evidence="1" id="KW-1133">Transmembrane helix</keyword>
<keyword evidence="1" id="KW-0812">Transmembrane</keyword>
<evidence type="ECO:0000256" key="1">
    <source>
        <dbReference type="SAM" id="Phobius"/>
    </source>
</evidence>
<accession>A0ABD3CEZ2</accession>
<keyword evidence="3" id="KW-1185">Reference proteome</keyword>
<protein>
    <recommendedName>
        <fullName evidence="4">Transmembrane protein</fullName>
    </recommendedName>
</protein>
<dbReference type="AlphaFoldDB" id="A0ABD3CEZ2"/>
<evidence type="ECO:0000313" key="2">
    <source>
        <dbReference type="EMBL" id="KAL3627272.1"/>
    </source>
</evidence>
<feature type="transmembrane region" description="Helical" evidence="1">
    <location>
        <begin position="37"/>
        <end position="59"/>
    </location>
</feature>
<proteinExistence type="predicted"/>
<reference evidence="3" key="1">
    <citation type="journal article" date="2024" name="IScience">
        <title>Strigolactones Initiate the Formation of Haustorium-like Structures in Castilleja.</title>
        <authorList>
            <person name="Buerger M."/>
            <person name="Peterson D."/>
            <person name="Chory J."/>
        </authorList>
    </citation>
    <scope>NUCLEOTIDE SEQUENCE [LARGE SCALE GENOMIC DNA]</scope>
</reference>
<evidence type="ECO:0000313" key="3">
    <source>
        <dbReference type="Proteomes" id="UP001632038"/>
    </source>
</evidence>
<comment type="caution">
    <text evidence="2">The sequence shown here is derived from an EMBL/GenBank/DDBJ whole genome shotgun (WGS) entry which is preliminary data.</text>
</comment>
<gene>
    <name evidence="2" type="ORF">CASFOL_028635</name>
</gene>
<dbReference type="EMBL" id="JAVIJP010000039">
    <property type="protein sequence ID" value="KAL3627272.1"/>
    <property type="molecule type" value="Genomic_DNA"/>
</dbReference>
<feature type="transmembrane region" description="Helical" evidence="1">
    <location>
        <begin position="12"/>
        <end position="31"/>
    </location>
</feature>
<keyword evidence="1" id="KW-0472">Membrane</keyword>
<sequence>MKFDDHKGCGVICMLLLFVTALAIFPYYMQYEPPPSIALVLAIIPLSILFYSIFMAIFIW</sequence>
<dbReference type="Proteomes" id="UP001632038">
    <property type="component" value="Unassembled WGS sequence"/>
</dbReference>
<organism evidence="2 3">
    <name type="scientific">Castilleja foliolosa</name>
    <dbReference type="NCBI Taxonomy" id="1961234"/>
    <lineage>
        <taxon>Eukaryota</taxon>
        <taxon>Viridiplantae</taxon>
        <taxon>Streptophyta</taxon>
        <taxon>Embryophyta</taxon>
        <taxon>Tracheophyta</taxon>
        <taxon>Spermatophyta</taxon>
        <taxon>Magnoliopsida</taxon>
        <taxon>eudicotyledons</taxon>
        <taxon>Gunneridae</taxon>
        <taxon>Pentapetalae</taxon>
        <taxon>asterids</taxon>
        <taxon>lamiids</taxon>
        <taxon>Lamiales</taxon>
        <taxon>Orobanchaceae</taxon>
        <taxon>Pedicularideae</taxon>
        <taxon>Castillejinae</taxon>
        <taxon>Castilleja</taxon>
    </lineage>
</organism>
<evidence type="ECO:0008006" key="4">
    <source>
        <dbReference type="Google" id="ProtNLM"/>
    </source>
</evidence>